<evidence type="ECO:0000256" key="1">
    <source>
        <dbReference type="ARBA" id="ARBA00004651"/>
    </source>
</evidence>
<dbReference type="InterPro" id="IPR020846">
    <property type="entry name" value="MFS_dom"/>
</dbReference>
<reference evidence="10 11" key="1">
    <citation type="journal article" date="2016" name="Antonie Van Leeuwenhoek">
        <title>Lysinibacillus endophyticus sp. nov., an indole-3-acetic acid producing endophytic bacterium isolated from corn root (Zea mays cv. Xinken-5).</title>
        <authorList>
            <person name="Yu J."/>
            <person name="Guan X."/>
            <person name="Liu C."/>
            <person name="Xiang W."/>
            <person name="Yu Z."/>
            <person name="Liu X."/>
            <person name="Wang G."/>
        </authorList>
    </citation>
    <scope>NUCLEOTIDE SEQUENCE [LARGE SCALE GENOMIC DNA]</scope>
    <source>
        <strain evidence="10 11">DSM 100506</strain>
    </source>
</reference>
<dbReference type="OrthoDB" id="9800416at2"/>
<evidence type="ECO:0000313" key="10">
    <source>
        <dbReference type="EMBL" id="RKQ18469.1"/>
    </source>
</evidence>
<keyword evidence="11" id="KW-1185">Reference proteome</keyword>
<dbReference type="InterPro" id="IPR036259">
    <property type="entry name" value="MFS_trans_sf"/>
</dbReference>
<evidence type="ECO:0000256" key="7">
    <source>
        <dbReference type="ARBA" id="ARBA00023136"/>
    </source>
</evidence>
<dbReference type="PANTHER" id="PTHR23502:SF132">
    <property type="entry name" value="POLYAMINE TRANSPORTER 2-RELATED"/>
    <property type="match status" value="1"/>
</dbReference>
<keyword evidence="7 8" id="KW-0472">Membrane</keyword>
<keyword evidence="3 8" id="KW-0813">Transport</keyword>
<dbReference type="PANTHER" id="PTHR23502">
    <property type="entry name" value="MAJOR FACILITATOR SUPERFAMILY"/>
    <property type="match status" value="1"/>
</dbReference>
<dbReference type="InterPro" id="IPR004812">
    <property type="entry name" value="Efflux_drug-R_Bcr/CmlA"/>
</dbReference>
<dbReference type="FunFam" id="1.20.1720.10:FF:000005">
    <property type="entry name" value="Bcr/CflA family efflux transporter"/>
    <property type="match status" value="1"/>
</dbReference>
<dbReference type="RefSeq" id="WP_121213740.1">
    <property type="nucleotide sequence ID" value="NZ_RBZN01000008.1"/>
</dbReference>
<proteinExistence type="inferred from homology"/>
<dbReference type="PRINTS" id="PR01035">
    <property type="entry name" value="TCRTETA"/>
</dbReference>
<dbReference type="PROSITE" id="PS50850">
    <property type="entry name" value="MFS"/>
    <property type="match status" value="1"/>
</dbReference>
<feature type="transmembrane region" description="Helical" evidence="8">
    <location>
        <begin position="286"/>
        <end position="307"/>
    </location>
</feature>
<comment type="subcellular location">
    <subcellularLocation>
        <location evidence="1 8">Cell membrane</location>
        <topology evidence="1 8">Multi-pass membrane protein</topology>
    </subcellularLocation>
</comment>
<evidence type="ECO:0000256" key="5">
    <source>
        <dbReference type="ARBA" id="ARBA00022692"/>
    </source>
</evidence>
<dbReference type="InterPro" id="IPR001958">
    <property type="entry name" value="Tet-R_TetA/multi-R_MdtG-like"/>
</dbReference>
<evidence type="ECO:0000256" key="6">
    <source>
        <dbReference type="ARBA" id="ARBA00022989"/>
    </source>
</evidence>
<organism evidence="10 11">
    <name type="scientific">Ureibacillus endophyticus</name>
    <dbReference type="NCBI Taxonomy" id="1978490"/>
    <lineage>
        <taxon>Bacteria</taxon>
        <taxon>Bacillati</taxon>
        <taxon>Bacillota</taxon>
        <taxon>Bacilli</taxon>
        <taxon>Bacillales</taxon>
        <taxon>Caryophanaceae</taxon>
        <taxon>Ureibacillus</taxon>
    </lineage>
</organism>
<dbReference type="CDD" id="cd17320">
    <property type="entry name" value="MFS_MdfA_MDR_like"/>
    <property type="match status" value="1"/>
</dbReference>
<name>A0A494Z789_9BACL</name>
<dbReference type="SUPFAM" id="SSF103473">
    <property type="entry name" value="MFS general substrate transporter"/>
    <property type="match status" value="1"/>
</dbReference>
<keyword evidence="4 8" id="KW-1003">Cell membrane</keyword>
<evidence type="ECO:0000259" key="9">
    <source>
        <dbReference type="PROSITE" id="PS50850"/>
    </source>
</evidence>
<dbReference type="Pfam" id="PF07690">
    <property type="entry name" value="MFS_1"/>
    <property type="match status" value="1"/>
</dbReference>
<keyword evidence="6 8" id="KW-1133">Transmembrane helix</keyword>
<feature type="transmembrane region" description="Helical" evidence="8">
    <location>
        <begin position="14"/>
        <end position="31"/>
    </location>
</feature>
<protein>
    <recommendedName>
        <fullName evidence="8">Bcr/CflA family efflux transporter</fullName>
    </recommendedName>
</protein>
<dbReference type="EMBL" id="RBZN01000008">
    <property type="protein sequence ID" value="RKQ18469.1"/>
    <property type="molecule type" value="Genomic_DNA"/>
</dbReference>
<feature type="transmembrane region" description="Helical" evidence="8">
    <location>
        <begin position="140"/>
        <end position="164"/>
    </location>
</feature>
<feature type="domain" description="Major facilitator superfamily (MFS) profile" evidence="9">
    <location>
        <begin position="14"/>
        <end position="399"/>
    </location>
</feature>
<dbReference type="GO" id="GO:0042910">
    <property type="term" value="F:xenobiotic transmembrane transporter activity"/>
    <property type="evidence" value="ECO:0007669"/>
    <property type="project" value="InterPro"/>
</dbReference>
<dbReference type="Gene3D" id="1.20.1720.10">
    <property type="entry name" value="Multidrug resistance protein D"/>
    <property type="match status" value="1"/>
</dbReference>
<feature type="transmembrane region" description="Helical" evidence="8">
    <location>
        <begin position="373"/>
        <end position="397"/>
    </location>
</feature>
<comment type="similarity">
    <text evidence="2 8">Belongs to the major facilitator superfamily. Bcr/CmlA family.</text>
</comment>
<comment type="caution">
    <text evidence="10">The sequence shown here is derived from an EMBL/GenBank/DDBJ whole genome shotgun (WGS) entry which is preliminary data.</text>
</comment>
<feature type="transmembrane region" description="Helical" evidence="8">
    <location>
        <begin position="220"/>
        <end position="238"/>
    </location>
</feature>
<keyword evidence="5 8" id="KW-0812">Transmembrane</keyword>
<accession>A0A494Z789</accession>
<dbReference type="GO" id="GO:0005886">
    <property type="term" value="C:plasma membrane"/>
    <property type="evidence" value="ECO:0007669"/>
    <property type="project" value="UniProtKB-SubCell"/>
</dbReference>
<evidence type="ECO:0000256" key="3">
    <source>
        <dbReference type="ARBA" id="ARBA00022448"/>
    </source>
</evidence>
<dbReference type="AlphaFoldDB" id="A0A494Z789"/>
<feature type="transmembrane region" description="Helical" evidence="8">
    <location>
        <begin position="83"/>
        <end position="105"/>
    </location>
</feature>
<dbReference type="NCBIfam" id="TIGR00710">
    <property type="entry name" value="efflux_Bcr_CflA"/>
    <property type="match status" value="1"/>
</dbReference>
<feature type="transmembrane region" description="Helical" evidence="8">
    <location>
        <begin position="170"/>
        <end position="190"/>
    </location>
</feature>
<sequence length="411" mass="43324">MDSVDHQPIKTKRLKLAAILGSLAAFAPLSIDMYLPALPLIAEQFNTTPSLVQLSLTFFVVGMASGQLIIGPLSDVRGRRKPLLIGLIIYSIASLLCAFSTSIWGFILLRFIQGFSGAAGVVLSRAIVRDIYSGIELTKFFSLLALVNGVAPILAPILGGIILLLAPWNAVFIILSVIGVVMFILVLTSLPESHAEELRTEGGVKKTFITFKQLFLDRSFIGYALPLACVFGLLFAYISGSSFVLQEVYGTSPQTFSLIFAANGVSISIAAQVTGRVAGRFGESKLLVTGILLAFVSSSVLLLLLILKASLVFILPPLLLAVASIGIVSTTGQSLALQNQGKIAGSAAALIGVLQYVIAGTVAPLTGIGGNPAIAMGLVMALSSFISIVFFVLIVGLGNWKLRQDPKSESV</sequence>
<gene>
    <name evidence="10" type="ORF">D8M03_05335</name>
</gene>
<evidence type="ECO:0000256" key="4">
    <source>
        <dbReference type="ARBA" id="ARBA00022475"/>
    </source>
</evidence>
<dbReference type="Proteomes" id="UP000272238">
    <property type="component" value="Unassembled WGS sequence"/>
</dbReference>
<evidence type="ECO:0000256" key="2">
    <source>
        <dbReference type="ARBA" id="ARBA00006236"/>
    </source>
</evidence>
<dbReference type="GO" id="GO:1990961">
    <property type="term" value="P:xenobiotic detoxification by transmembrane export across the plasma membrane"/>
    <property type="evidence" value="ECO:0007669"/>
    <property type="project" value="InterPro"/>
</dbReference>
<feature type="transmembrane region" description="Helical" evidence="8">
    <location>
        <begin position="343"/>
        <end position="367"/>
    </location>
</feature>
<evidence type="ECO:0000256" key="8">
    <source>
        <dbReference type="RuleBase" id="RU365088"/>
    </source>
</evidence>
<feature type="transmembrane region" description="Helical" evidence="8">
    <location>
        <begin position="258"/>
        <end position="279"/>
    </location>
</feature>
<feature type="transmembrane region" description="Helical" evidence="8">
    <location>
        <begin position="313"/>
        <end position="331"/>
    </location>
</feature>
<dbReference type="InterPro" id="IPR011701">
    <property type="entry name" value="MFS"/>
</dbReference>
<feature type="transmembrane region" description="Helical" evidence="8">
    <location>
        <begin position="111"/>
        <end position="128"/>
    </location>
</feature>
<feature type="transmembrane region" description="Helical" evidence="8">
    <location>
        <begin position="51"/>
        <end position="71"/>
    </location>
</feature>
<evidence type="ECO:0000313" key="11">
    <source>
        <dbReference type="Proteomes" id="UP000272238"/>
    </source>
</evidence>